<dbReference type="InterPro" id="IPR001412">
    <property type="entry name" value="aa-tRNA-synth_I_CS"/>
</dbReference>
<dbReference type="FunFam" id="3.40.50.620:FF:000020">
    <property type="entry name" value="Valine--tRNA ligase, mitochondrial"/>
    <property type="match status" value="1"/>
</dbReference>
<dbReference type="FunFam" id="3.90.740.10:FF:000005">
    <property type="entry name" value="Valine--tRNA ligase, mitochondrial"/>
    <property type="match status" value="1"/>
</dbReference>
<evidence type="ECO:0000256" key="12">
    <source>
        <dbReference type="ARBA" id="ARBA00040837"/>
    </source>
</evidence>
<dbReference type="Proteomes" id="UP000290189">
    <property type="component" value="Unassembled WGS sequence"/>
</dbReference>
<comment type="similarity">
    <text evidence="3 14">Belongs to the class-I aminoacyl-tRNA synthetase family.</text>
</comment>
<keyword evidence="8 14" id="KW-0067">ATP-binding</keyword>
<dbReference type="Pfam" id="PF08264">
    <property type="entry name" value="Anticodon_1"/>
    <property type="match status" value="1"/>
</dbReference>
<dbReference type="NCBIfam" id="TIGR00422">
    <property type="entry name" value="valS"/>
    <property type="match status" value="1"/>
</dbReference>
<dbReference type="Gene3D" id="3.90.740.10">
    <property type="entry name" value="Valyl/Leucyl/Isoleucyl-tRNA synthetase, editing domain"/>
    <property type="match status" value="1"/>
</dbReference>
<evidence type="ECO:0000259" key="18">
    <source>
        <dbReference type="Pfam" id="PF08264"/>
    </source>
</evidence>
<evidence type="ECO:0000256" key="2">
    <source>
        <dbReference type="ARBA" id="ARBA00004496"/>
    </source>
</evidence>
<feature type="domain" description="Aminoacyl-tRNA synthetase class Ia" evidence="17">
    <location>
        <begin position="21"/>
        <end position="652"/>
    </location>
</feature>
<dbReference type="InterPro" id="IPR009080">
    <property type="entry name" value="tRNAsynth_Ia_anticodon-bd"/>
</dbReference>
<gene>
    <name evidence="19" type="ORF">PLBR_LOCUS3190</name>
</gene>
<dbReference type="Pfam" id="PF00133">
    <property type="entry name" value="tRNA-synt_1"/>
    <property type="match status" value="1"/>
</dbReference>
<dbReference type="EMBL" id="OVEO01000005">
    <property type="protein sequence ID" value="SPQ95975.1"/>
    <property type="molecule type" value="Genomic_DNA"/>
</dbReference>
<dbReference type="InterPro" id="IPR013155">
    <property type="entry name" value="M/V/L/I-tRNA-synth_anticd-bd"/>
</dbReference>
<keyword evidence="19" id="KW-0496">Mitochondrion</keyword>
<reference evidence="19 20" key="1">
    <citation type="submission" date="2018-03" db="EMBL/GenBank/DDBJ databases">
        <authorList>
            <person name="Fogelqvist J."/>
        </authorList>
    </citation>
    <scope>NUCLEOTIDE SEQUENCE [LARGE SCALE GENOMIC DNA]</scope>
</reference>
<keyword evidence="7 14" id="KW-0547">Nucleotide-binding</keyword>
<evidence type="ECO:0000256" key="13">
    <source>
        <dbReference type="ARBA" id="ARBA00047552"/>
    </source>
</evidence>
<accession>A0A3P3Y730</accession>
<dbReference type="Gene3D" id="3.40.50.620">
    <property type="entry name" value="HUPs"/>
    <property type="match status" value="2"/>
</dbReference>
<dbReference type="PANTHER" id="PTHR11946">
    <property type="entry name" value="VALYL-TRNA SYNTHETASES"/>
    <property type="match status" value="1"/>
</dbReference>
<evidence type="ECO:0000256" key="5">
    <source>
        <dbReference type="ARBA" id="ARBA00022490"/>
    </source>
</evidence>
<dbReference type="HAMAP" id="MF_02004">
    <property type="entry name" value="Val_tRNA_synth_type1"/>
    <property type="match status" value="1"/>
</dbReference>
<dbReference type="GO" id="GO:0005829">
    <property type="term" value="C:cytosol"/>
    <property type="evidence" value="ECO:0007669"/>
    <property type="project" value="TreeGrafter"/>
</dbReference>
<keyword evidence="5" id="KW-0963">Cytoplasm</keyword>
<keyword evidence="6 14" id="KW-0436">Ligase</keyword>
<evidence type="ECO:0000256" key="16">
    <source>
        <dbReference type="SAM" id="MobiDB-lite"/>
    </source>
</evidence>
<dbReference type="PRINTS" id="PR00986">
    <property type="entry name" value="TRNASYNTHVAL"/>
</dbReference>
<dbReference type="SUPFAM" id="SSF47323">
    <property type="entry name" value="Anticodon-binding domain of a subclass of class I aminoacyl-tRNA synthetases"/>
    <property type="match status" value="1"/>
</dbReference>
<comment type="catalytic activity">
    <reaction evidence="13">
        <text>tRNA(Val) + L-valine + ATP = L-valyl-tRNA(Val) + AMP + diphosphate</text>
        <dbReference type="Rhea" id="RHEA:10704"/>
        <dbReference type="Rhea" id="RHEA-COMP:9672"/>
        <dbReference type="Rhea" id="RHEA-COMP:9708"/>
        <dbReference type="ChEBI" id="CHEBI:30616"/>
        <dbReference type="ChEBI" id="CHEBI:33019"/>
        <dbReference type="ChEBI" id="CHEBI:57762"/>
        <dbReference type="ChEBI" id="CHEBI:78442"/>
        <dbReference type="ChEBI" id="CHEBI:78537"/>
        <dbReference type="ChEBI" id="CHEBI:456215"/>
        <dbReference type="EC" id="6.1.1.9"/>
    </reaction>
</comment>
<dbReference type="EC" id="6.1.1.9" evidence="4"/>
<feature type="domain" description="Methionyl/Valyl/Leucyl/Isoleucyl-tRNA synthetase anticodon-binding" evidence="18">
    <location>
        <begin position="715"/>
        <end position="866"/>
    </location>
</feature>
<dbReference type="NCBIfam" id="NF004349">
    <property type="entry name" value="PRK05729.1"/>
    <property type="match status" value="1"/>
</dbReference>
<protein>
    <recommendedName>
        <fullName evidence="12">Valine--tRNA ligase, mitochondrial</fullName>
        <ecNumber evidence="4">6.1.1.9</ecNumber>
    </recommendedName>
    <alternativeName>
        <fullName evidence="11">Valyl-tRNA synthetase</fullName>
    </alternativeName>
</protein>
<dbReference type="PROSITE" id="PS00178">
    <property type="entry name" value="AA_TRNA_LIGASE_I"/>
    <property type="match status" value="1"/>
</dbReference>
<dbReference type="InterPro" id="IPR010978">
    <property type="entry name" value="tRNA-bd_arm"/>
</dbReference>
<evidence type="ECO:0000256" key="14">
    <source>
        <dbReference type="RuleBase" id="RU363035"/>
    </source>
</evidence>
<keyword evidence="10 14" id="KW-0030">Aminoacyl-tRNA synthetase</keyword>
<dbReference type="GO" id="GO:0005524">
    <property type="term" value="F:ATP binding"/>
    <property type="evidence" value="ECO:0007669"/>
    <property type="project" value="UniProtKB-KW"/>
</dbReference>
<dbReference type="AlphaFoldDB" id="A0A3P3Y730"/>
<dbReference type="GO" id="GO:0006438">
    <property type="term" value="P:valyl-tRNA aminoacylation"/>
    <property type="evidence" value="ECO:0007669"/>
    <property type="project" value="InterPro"/>
</dbReference>
<feature type="region of interest" description="Disordered" evidence="16">
    <location>
        <begin position="944"/>
        <end position="966"/>
    </location>
</feature>
<dbReference type="FunFam" id="3.40.50.620:FF:000078">
    <property type="entry name" value="Valine--tRNA ligase, mitochondrial"/>
    <property type="match status" value="1"/>
</dbReference>
<dbReference type="PANTHER" id="PTHR11946:SF109">
    <property type="entry name" value="VALINE--TRNA LIGASE"/>
    <property type="match status" value="1"/>
</dbReference>
<evidence type="ECO:0000256" key="10">
    <source>
        <dbReference type="ARBA" id="ARBA00023146"/>
    </source>
</evidence>
<dbReference type="GO" id="GO:0004832">
    <property type="term" value="F:valine-tRNA ligase activity"/>
    <property type="evidence" value="ECO:0007669"/>
    <property type="project" value="UniProtKB-EC"/>
</dbReference>
<keyword evidence="9 14" id="KW-0648">Protein biosynthesis</keyword>
<keyword evidence="15" id="KW-0175">Coiled coil</keyword>
<evidence type="ECO:0000256" key="8">
    <source>
        <dbReference type="ARBA" id="ARBA00022840"/>
    </source>
</evidence>
<evidence type="ECO:0000256" key="11">
    <source>
        <dbReference type="ARBA" id="ARBA00029936"/>
    </source>
</evidence>
<sequence>MRKDVSGAMPEYHPNEVERDWQAWWRSMGFYKPEFHPNGEPFVMVMPPPNVTGSLHLGHALMASIEDCLARWHRMCGKQVLWVPGTDHAGIATQVVVEKKIMRERNQTRHDLGREAFLQEVWNWKNQYGDTICNQLRSLGVSADWDREAFTMDERLSQAVKQAFLRMFASGKIYRANRLVNWSPCLRTAISDIEVEHIELEEPKKLVVPGHARPIEFGVYHSFSYQLEGSSDPADRITVATTRIETMLGDVAVAVHPKDPRYTRFHGKFLSHPFFPDRRVAVITDDVLVDMEKGTGAVKVTPAHDPNDFECGKRHNLEQISVFDEDGRINANGGPEFAGMMRFDARFAVIKRLKELDLYGERIPNPGMRLGICSRSSDIIEPMCKPQWWVDCKEMAGRAAQAVRKGDLEIVPKTHENIWFQWLDNIRDWCISRQLWWGHRIPAYEVVLDGVRQPAADCNMKYWIVAGSEEEAMNIALERFAGIDASRIAILQDEDVLDTWFSSGLFPFSVMDWPNTEAEDYRKYYPNQLLETGGDILFFWVARMVMMGLELTGSLPFKQVFLHPMVRDAFGRKMSKSLCNVIDPLDVIHGISLENLNDKVKKSGQSEKEIKRALAEQQKAYAKTKGIPECGTDGLRLGLLSYTAQGRNINLDVNRVLGYRHFCNKLWNAVRFCMPRDGSSVVIFPESGLPSLDEALDTIRIAFASGSDDACTVYDRWIMSRLHRTSFTANNALKDYDFATATSAMYDFMLNEFCGVYLETTKPVFSSGLDSHKNVARMVLYVCLDHILKLLHPVMPFVTEELWQRLPITRRPEGESIMVQPYPQGEATFVDERAEAIVDLGSTLVHAILGTRSGLGISPKSRCDIAVQCQTSEDEKHVVACSLMVATLAKADKVTTLSSDSRIPSGCAPCIVTESITAHLHVAGLIDFAKELDRLDKKRSKLAESIGRTTARTSSDQYQNNTPAHVREKEEAALEKLRAELASIDTAIDSLKSLSQGN</sequence>
<dbReference type="Gene3D" id="1.10.287.380">
    <property type="entry name" value="Valyl-tRNA synthetase, C-terminal domain"/>
    <property type="match status" value="1"/>
</dbReference>
<geneLocation type="mitochondrion" evidence="19"/>
<feature type="coiled-coil region" evidence="15">
    <location>
        <begin position="967"/>
        <end position="994"/>
    </location>
</feature>
<dbReference type="SUPFAM" id="SSF52374">
    <property type="entry name" value="Nucleotidylyl transferase"/>
    <property type="match status" value="1"/>
</dbReference>
<dbReference type="CDD" id="cd00817">
    <property type="entry name" value="ValRS_core"/>
    <property type="match status" value="1"/>
</dbReference>
<evidence type="ECO:0000256" key="15">
    <source>
        <dbReference type="SAM" id="Coils"/>
    </source>
</evidence>
<organism evidence="19 20">
    <name type="scientific">Plasmodiophora brassicae</name>
    <name type="common">Clubroot disease agent</name>
    <dbReference type="NCBI Taxonomy" id="37360"/>
    <lineage>
        <taxon>Eukaryota</taxon>
        <taxon>Sar</taxon>
        <taxon>Rhizaria</taxon>
        <taxon>Endomyxa</taxon>
        <taxon>Phytomyxea</taxon>
        <taxon>Plasmodiophorida</taxon>
        <taxon>Plasmodiophoridae</taxon>
        <taxon>Plasmodiophora</taxon>
    </lineage>
</organism>
<evidence type="ECO:0000313" key="20">
    <source>
        <dbReference type="Proteomes" id="UP000290189"/>
    </source>
</evidence>
<evidence type="ECO:0000256" key="4">
    <source>
        <dbReference type="ARBA" id="ARBA00013169"/>
    </source>
</evidence>
<evidence type="ECO:0000256" key="9">
    <source>
        <dbReference type="ARBA" id="ARBA00022917"/>
    </source>
</evidence>
<dbReference type="InterPro" id="IPR037118">
    <property type="entry name" value="Val-tRNA_synth_C_sf"/>
</dbReference>
<name>A0A3P3Y730_PLABS</name>
<dbReference type="InterPro" id="IPR014729">
    <property type="entry name" value="Rossmann-like_a/b/a_fold"/>
</dbReference>
<comment type="subcellular location">
    <subcellularLocation>
        <location evidence="2">Cytoplasm</location>
    </subcellularLocation>
    <subcellularLocation>
        <location evidence="1">Mitochondrion</location>
    </subcellularLocation>
</comment>
<evidence type="ECO:0000256" key="3">
    <source>
        <dbReference type="ARBA" id="ARBA00005594"/>
    </source>
</evidence>
<dbReference type="SUPFAM" id="SSF46589">
    <property type="entry name" value="tRNA-binding arm"/>
    <property type="match status" value="1"/>
</dbReference>
<dbReference type="FunFam" id="1.10.730.10:FF:000009">
    <property type="entry name" value="Valine--tRNA ligase, mitochondrial"/>
    <property type="match status" value="1"/>
</dbReference>
<dbReference type="InterPro" id="IPR033705">
    <property type="entry name" value="Anticodon_Ia_Val"/>
</dbReference>
<dbReference type="InterPro" id="IPR009008">
    <property type="entry name" value="Val/Leu/Ile-tRNA-synth_edit"/>
</dbReference>
<evidence type="ECO:0000313" key="19">
    <source>
        <dbReference type="EMBL" id="SPQ95975.1"/>
    </source>
</evidence>
<dbReference type="Gene3D" id="1.10.730.10">
    <property type="entry name" value="Isoleucyl-tRNA Synthetase, Domain 1"/>
    <property type="match status" value="1"/>
</dbReference>
<evidence type="ECO:0000256" key="7">
    <source>
        <dbReference type="ARBA" id="ARBA00022741"/>
    </source>
</evidence>
<dbReference type="InterPro" id="IPR002300">
    <property type="entry name" value="aa-tRNA-synth_Ia"/>
</dbReference>
<proteinExistence type="inferred from homology"/>
<evidence type="ECO:0000256" key="6">
    <source>
        <dbReference type="ARBA" id="ARBA00022598"/>
    </source>
</evidence>
<evidence type="ECO:0000259" key="17">
    <source>
        <dbReference type="Pfam" id="PF00133"/>
    </source>
</evidence>
<evidence type="ECO:0000256" key="1">
    <source>
        <dbReference type="ARBA" id="ARBA00004173"/>
    </source>
</evidence>
<feature type="compositionally biased region" description="Polar residues" evidence="16">
    <location>
        <begin position="947"/>
        <end position="963"/>
    </location>
</feature>
<dbReference type="CDD" id="cd07962">
    <property type="entry name" value="Anticodon_Ia_Val"/>
    <property type="match status" value="1"/>
</dbReference>
<dbReference type="InterPro" id="IPR002303">
    <property type="entry name" value="Valyl-tRNA_ligase"/>
</dbReference>
<dbReference type="GO" id="GO:0005739">
    <property type="term" value="C:mitochondrion"/>
    <property type="evidence" value="ECO:0007669"/>
    <property type="project" value="UniProtKB-SubCell"/>
</dbReference>
<dbReference type="GO" id="GO:0002161">
    <property type="term" value="F:aminoacyl-tRNA deacylase activity"/>
    <property type="evidence" value="ECO:0007669"/>
    <property type="project" value="InterPro"/>
</dbReference>
<dbReference type="SUPFAM" id="SSF50677">
    <property type="entry name" value="ValRS/IleRS/LeuRS editing domain"/>
    <property type="match status" value="1"/>
</dbReference>